<dbReference type="EMBL" id="LECT01000029">
    <property type="protein sequence ID" value="KLU04311.1"/>
    <property type="molecule type" value="Genomic_DNA"/>
</dbReference>
<evidence type="ECO:0000313" key="2">
    <source>
        <dbReference type="Proteomes" id="UP000036367"/>
    </source>
</evidence>
<comment type="caution">
    <text evidence="1">The sequence shown here is derived from an EMBL/GenBank/DDBJ whole genome shotgun (WGS) entry which is preliminary data.</text>
</comment>
<evidence type="ECO:0000313" key="1">
    <source>
        <dbReference type="EMBL" id="KLU04311.1"/>
    </source>
</evidence>
<reference evidence="1" key="1">
    <citation type="submission" date="2015-05" db="EMBL/GenBank/DDBJ databases">
        <title>Permanent draft genome of Rhodopirellula islandicus K833.</title>
        <authorList>
            <person name="Kizina J."/>
            <person name="Richter M."/>
            <person name="Glockner F.O."/>
            <person name="Harder J."/>
        </authorList>
    </citation>
    <scope>NUCLEOTIDE SEQUENCE [LARGE SCALE GENOMIC DNA]</scope>
    <source>
        <strain evidence="1">K833</strain>
    </source>
</reference>
<dbReference type="Proteomes" id="UP000036367">
    <property type="component" value="Unassembled WGS sequence"/>
</dbReference>
<organism evidence="1 2">
    <name type="scientific">Rhodopirellula islandica</name>
    <dbReference type="NCBI Taxonomy" id="595434"/>
    <lineage>
        <taxon>Bacteria</taxon>
        <taxon>Pseudomonadati</taxon>
        <taxon>Planctomycetota</taxon>
        <taxon>Planctomycetia</taxon>
        <taxon>Pirellulales</taxon>
        <taxon>Pirellulaceae</taxon>
        <taxon>Rhodopirellula</taxon>
    </lineage>
</organism>
<accession>A0A0J1BCR3</accession>
<protein>
    <submittedName>
        <fullName evidence="1">Uncharacterized protein</fullName>
    </submittedName>
</protein>
<dbReference type="AlphaFoldDB" id="A0A0J1BCR3"/>
<gene>
    <name evidence="1" type="ORF">RISK_003897</name>
</gene>
<proteinExistence type="predicted"/>
<keyword evidence="2" id="KW-1185">Reference proteome</keyword>
<dbReference type="PATRIC" id="fig|595434.4.peg.3697"/>
<dbReference type="STRING" id="595434.RISK_003897"/>
<name>A0A0J1BCR3_RHOIS</name>
<sequence>MTGFLSPPVGLLLSVEPAWGSVGTGEIAHLDAKRSGS</sequence>